<dbReference type="AlphaFoldDB" id="A0A5C8ZBU7"/>
<feature type="chain" id="PRO_5022855332" description="PEGA domain-containing protein" evidence="1">
    <location>
        <begin position="20"/>
        <end position="105"/>
    </location>
</feature>
<evidence type="ECO:0000313" key="2">
    <source>
        <dbReference type="EMBL" id="TXR54376.1"/>
    </source>
</evidence>
<reference evidence="2 3" key="1">
    <citation type="submission" date="2019-07" db="EMBL/GenBank/DDBJ databases">
        <title>Reinekea sp. strain SSH23 genome sequencing and assembly.</title>
        <authorList>
            <person name="Kim I."/>
        </authorList>
    </citation>
    <scope>NUCLEOTIDE SEQUENCE [LARGE SCALE GENOMIC DNA]</scope>
    <source>
        <strain evidence="2 3">SSH23</strain>
    </source>
</reference>
<organism evidence="2 3">
    <name type="scientific">Reinekea thalattae</name>
    <dbReference type="NCBI Taxonomy" id="2593301"/>
    <lineage>
        <taxon>Bacteria</taxon>
        <taxon>Pseudomonadati</taxon>
        <taxon>Pseudomonadota</taxon>
        <taxon>Gammaproteobacteria</taxon>
        <taxon>Oceanospirillales</taxon>
        <taxon>Saccharospirillaceae</taxon>
        <taxon>Reinekea</taxon>
    </lineage>
</organism>
<dbReference type="PROSITE" id="PS51257">
    <property type="entry name" value="PROKAR_LIPOPROTEIN"/>
    <property type="match status" value="1"/>
</dbReference>
<keyword evidence="1" id="KW-0732">Signal</keyword>
<dbReference type="EMBL" id="VKAD01000001">
    <property type="protein sequence ID" value="TXR54376.1"/>
    <property type="molecule type" value="Genomic_DNA"/>
</dbReference>
<dbReference type="OrthoDB" id="6387928at2"/>
<keyword evidence="3" id="KW-1185">Reference proteome</keyword>
<protein>
    <recommendedName>
        <fullName evidence="4">PEGA domain-containing protein</fullName>
    </recommendedName>
</protein>
<evidence type="ECO:0000313" key="3">
    <source>
        <dbReference type="Proteomes" id="UP000321764"/>
    </source>
</evidence>
<evidence type="ECO:0008006" key="4">
    <source>
        <dbReference type="Google" id="ProtNLM"/>
    </source>
</evidence>
<sequence>MRYAIVLFFTITLSACSINGPVTQQATIDDRPTVTFDVGGYNPVKLMLYVDGFSYGALAKYQYKRTELKLLPGKHLVEVYHNDQLIYSRRQYFGESTASVIKVYQ</sequence>
<proteinExistence type="predicted"/>
<comment type="caution">
    <text evidence="2">The sequence shown here is derived from an EMBL/GenBank/DDBJ whole genome shotgun (WGS) entry which is preliminary data.</text>
</comment>
<dbReference type="RefSeq" id="WP_147713774.1">
    <property type="nucleotide sequence ID" value="NZ_VKAD01000001.1"/>
</dbReference>
<feature type="signal peptide" evidence="1">
    <location>
        <begin position="1"/>
        <end position="19"/>
    </location>
</feature>
<gene>
    <name evidence="2" type="ORF">FME95_07515</name>
</gene>
<evidence type="ECO:0000256" key="1">
    <source>
        <dbReference type="SAM" id="SignalP"/>
    </source>
</evidence>
<accession>A0A5C8ZBU7</accession>
<dbReference type="Proteomes" id="UP000321764">
    <property type="component" value="Unassembled WGS sequence"/>
</dbReference>
<name>A0A5C8ZBU7_9GAMM</name>